<keyword evidence="3 6" id="KW-0479">Metal-binding</keyword>
<protein>
    <recommendedName>
        <fullName evidence="6">Probable inorganic carbon transporter subunit DabA</fullName>
    </recommendedName>
</protein>
<accession>A0ABT4M1B2</accession>
<organism evidence="7 8">
    <name type="scientific">Castellaniella denitrificans</name>
    <dbReference type="NCBI Taxonomy" id="56119"/>
    <lineage>
        <taxon>Bacteria</taxon>
        <taxon>Pseudomonadati</taxon>
        <taxon>Pseudomonadota</taxon>
        <taxon>Betaproteobacteria</taxon>
        <taxon>Burkholderiales</taxon>
        <taxon>Alcaligenaceae</taxon>
        <taxon>Castellaniella</taxon>
    </lineage>
</organism>
<comment type="function">
    <text evidence="6">Part of an energy-coupled inorganic carbon pump.</text>
</comment>
<comment type="subcellular location">
    <subcellularLocation>
        <location evidence="6">Cell membrane</location>
        <topology evidence="6">Peripheral membrane protein</topology>
    </subcellularLocation>
</comment>
<dbReference type="PANTHER" id="PTHR38344:SF1">
    <property type="entry name" value="INORGANIC CARBON TRANSPORTER SUBUNIT DABA-RELATED"/>
    <property type="match status" value="1"/>
</dbReference>
<evidence type="ECO:0000256" key="6">
    <source>
        <dbReference type="HAMAP-Rule" id="MF_01871"/>
    </source>
</evidence>
<dbReference type="HAMAP" id="MF_01871">
    <property type="entry name" value="DabA"/>
    <property type="match status" value="1"/>
</dbReference>
<evidence type="ECO:0000256" key="4">
    <source>
        <dbReference type="ARBA" id="ARBA00022833"/>
    </source>
</evidence>
<feature type="binding site" evidence="6">
    <location>
        <position position="550"/>
    </location>
    <ligand>
        <name>Zn(2+)</name>
        <dbReference type="ChEBI" id="CHEBI:29105"/>
    </ligand>
</feature>
<dbReference type="PANTHER" id="PTHR38344">
    <property type="entry name" value="UPF0753 PROTEIN AQ_863"/>
    <property type="match status" value="1"/>
</dbReference>
<comment type="similarity">
    <text evidence="6">Belongs to the inorganic carbon transporter (TC 9.A.2) DabA family.</text>
</comment>
<reference evidence="7" key="1">
    <citation type="submission" date="2022-12" db="EMBL/GenBank/DDBJ databases">
        <title>Bacterial isolates from different developmental stages of Nematostella vectensis.</title>
        <authorList>
            <person name="Fraune S."/>
        </authorList>
    </citation>
    <scope>NUCLEOTIDE SEQUENCE</scope>
    <source>
        <strain evidence="7">G21619-S1</strain>
    </source>
</reference>
<dbReference type="Proteomes" id="UP001068379">
    <property type="component" value="Unassembled WGS sequence"/>
</dbReference>
<evidence type="ECO:0000313" key="7">
    <source>
        <dbReference type="EMBL" id="MCZ4329103.1"/>
    </source>
</evidence>
<keyword evidence="4 6" id="KW-0862">Zinc</keyword>
<evidence type="ECO:0000256" key="3">
    <source>
        <dbReference type="ARBA" id="ARBA00022723"/>
    </source>
</evidence>
<feature type="binding site" evidence="6">
    <location>
        <position position="535"/>
    </location>
    <ligand>
        <name>Zn(2+)</name>
        <dbReference type="ChEBI" id="CHEBI:29105"/>
    </ligand>
</feature>
<evidence type="ECO:0000313" key="8">
    <source>
        <dbReference type="Proteomes" id="UP001068379"/>
    </source>
</evidence>
<dbReference type="RefSeq" id="WP_269356852.1">
    <property type="nucleotide sequence ID" value="NZ_JAPWHE010000001.1"/>
</dbReference>
<keyword evidence="2 6" id="KW-1003">Cell membrane</keyword>
<keyword evidence="1 6" id="KW-0813">Transport</keyword>
<evidence type="ECO:0000256" key="1">
    <source>
        <dbReference type="ARBA" id="ARBA00022448"/>
    </source>
</evidence>
<evidence type="ECO:0000256" key="2">
    <source>
        <dbReference type="ARBA" id="ARBA00022475"/>
    </source>
</evidence>
<comment type="subunit">
    <text evidence="6">Forms a complex with DabB.</text>
</comment>
<keyword evidence="8" id="KW-1185">Reference proteome</keyword>
<dbReference type="InterPro" id="IPR018752">
    <property type="entry name" value="DabA"/>
</dbReference>
<dbReference type="Pfam" id="PF10070">
    <property type="entry name" value="DabA"/>
    <property type="match status" value="1"/>
</dbReference>
<keyword evidence="5 6" id="KW-0472">Membrane</keyword>
<evidence type="ECO:0000256" key="5">
    <source>
        <dbReference type="ARBA" id="ARBA00023136"/>
    </source>
</evidence>
<name>A0ABT4M1B2_9BURK</name>
<feature type="binding site" evidence="6">
    <location>
        <position position="355"/>
    </location>
    <ligand>
        <name>Zn(2+)</name>
        <dbReference type="ChEBI" id="CHEBI:29105"/>
    </ligand>
</feature>
<gene>
    <name evidence="6" type="primary">dabA</name>
    <name evidence="7" type="ORF">O4H32_03905</name>
</gene>
<dbReference type="EMBL" id="JAPWHE010000001">
    <property type="protein sequence ID" value="MCZ4329103.1"/>
    <property type="molecule type" value="Genomic_DNA"/>
</dbReference>
<feature type="binding site" evidence="6">
    <location>
        <position position="357"/>
    </location>
    <ligand>
        <name>Zn(2+)</name>
        <dbReference type="ChEBI" id="CHEBI:29105"/>
    </ligand>
</feature>
<proteinExistence type="inferred from homology"/>
<comment type="caution">
    <text evidence="7">The sequence shown here is derived from an EMBL/GenBank/DDBJ whole genome shotgun (WGS) entry which is preliminary data.</text>
</comment>
<comment type="cofactor">
    <cofactor evidence="6">
        <name>Zn(2+)</name>
        <dbReference type="ChEBI" id="CHEBI:29105"/>
    </cofactor>
</comment>
<sequence>MSAIPATPESSEEAFVTPEVRNDGALEAAVRGACARIMPAWPLDQAVAVNPHWRRIDQPIRQVAARLAVLGDFHVFPQRDYIQRKWSAGEITRADLEAALRAQAAHEACHVTAEHCIAALSGRPGVRREPLLVDLLDDAAQENQRWPWREAIVFQLSQACAAYFDRHQADWRASGSPSLYSFWRESMIGDHGQSSRMGLPGLIAQMRQMPSRAEDALGWALEALRIEAPVWQAYFEALLLSINGWAAWCAYVGWQKVPTGREDPRLSDLLACRIAWEAVLARTVPPAARRSACAALSAAWQDFDQRVAEADAALVVDEVWQRALEISFQREFAHTLRSPAPSGTPQPPEVQAVFCIDTRSELMRRALEACWSGVETHAFAGFFGLPVHYNPLGTEVRRPQLPGIAYPSVAMKDVVTAPGQACADEAQSARAVAVRRRRLARIDQWLGAVRWPNTTFSFVEAFGIGYLGKIAQWIRPPATPRVAADRLGMPAAVQAHCRPMMTGLDDGARVELAAGILHAMGLDDRLAPLVILCGHAGHSTNNAHASTLDCGACHGRPGDANARALAHLLNDPQVREGLRAQGLHIPDGTVFMGALHNTTTDEVTGFDLDLLPESARERWETMERVFAQAGDRVRRERAPKLSMNVDLDPAGLLKAFRRRANDGSQTRPEWGLSRNAAFVIGPRDRSRGRVLDRAYLHDYDARFDADGKVLEALMTGPMVVTHWLSWQYHASTCDPVHFGAGSKVLHNVVDGHVGVFEGNGGDLRIGLPRQSLHDGEDWYHQPVRLTVVIDAPAAAIESIIARHAVLGQLCDNGWLLLWRYEGDDLRRYERGRWLPLDV</sequence>